<dbReference type="Gene3D" id="1.10.357.10">
    <property type="entry name" value="Tetracycline Repressor, domain 2"/>
    <property type="match status" value="1"/>
</dbReference>
<proteinExistence type="predicted"/>
<evidence type="ECO:0000313" key="4">
    <source>
        <dbReference type="EMBL" id="TWJ12667.1"/>
    </source>
</evidence>
<dbReference type="InterPro" id="IPR001647">
    <property type="entry name" value="HTH_TetR"/>
</dbReference>
<gene>
    <name evidence="4" type="ORF">LX16_3429</name>
</gene>
<comment type="caution">
    <text evidence="4">The sequence shown here is derived from an EMBL/GenBank/DDBJ whole genome shotgun (WGS) entry which is preliminary data.</text>
</comment>
<feature type="DNA-binding region" description="H-T-H motif" evidence="2">
    <location>
        <begin position="37"/>
        <end position="56"/>
    </location>
</feature>
<protein>
    <submittedName>
        <fullName evidence="4">TetR family transcriptional regulator</fullName>
    </submittedName>
</protein>
<keyword evidence="1 2" id="KW-0238">DNA-binding</keyword>
<organism evidence="4 5">
    <name type="scientific">Stackebrandtia albiflava</name>
    <dbReference type="NCBI Taxonomy" id="406432"/>
    <lineage>
        <taxon>Bacteria</taxon>
        <taxon>Bacillati</taxon>
        <taxon>Actinomycetota</taxon>
        <taxon>Actinomycetes</taxon>
        <taxon>Glycomycetales</taxon>
        <taxon>Glycomycetaceae</taxon>
        <taxon>Stackebrandtia</taxon>
    </lineage>
</organism>
<evidence type="ECO:0000259" key="3">
    <source>
        <dbReference type="PROSITE" id="PS50977"/>
    </source>
</evidence>
<evidence type="ECO:0000256" key="1">
    <source>
        <dbReference type="ARBA" id="ARBA00023125"/>
    </source>
</evidence>
<accession>A0A562V4C6</accession>
<dbReference type="SUPFAM" id="SSF46689">
    <property type="entry name" value="Homeodomain-like"/>
    <property type="match status" value="1"/>
</dbReference>
<reference evidence="4 5" key="1">
    <citation type="journal article" date="2013" name="Stand. Genomic Sci.">
        <title>Genomic Encyclopedia of Type Strains, Phase I: The one thousand microbial genomes (KMG-I) project.</title>
        <authorList>
            <person name="Kyrpides N.C."/>
            <person name="Woyke T."/>
            <person name="Eisen J.A."/>
            <person name="Garrity G."/>
            <person name="Lilburn T.G."/>
            <person name="Beck B.J."/>
            <person name="Whitman W.B."/>
            <person name="Hugenholtz P."/>
            <person name="Klenk H.P."/>
        </authorList>
    </citation>
    <scope>NUCLEOTIDE SEQUENCE [LARGE SCALE GENOMIC DNA]</scope>
    <source>
        <strain evidence="4 5">DSM 45044</strain>
    </source>
</reference>
<sequence>MFNILNMGSMPDDRSTPARIRDAALTLFAQNGPDKVTVQRIAEAAGVSPGLVIHHFGSKDGLRHRVDEYVGGVFDELFASVESAPPTDDLGGSFADAILAGLPPGSPVPAYLRRLWLSGDEGGRRLFRRWFEAGAAWMTRLEAAGVVRPSADPPVRAAVLMVNDLAALLFREHLTDVLGIDLATHDGMRRWATEAVALYRGGMFPDDRA</sequence>
<dbReference type="PROSITE" id="PS50977">
    <property type="entry name" value="HTH_TETR_2"/>
    <property type="match status" value="1"/>
</dbReference>
<evidence type="ECO:0000313" key="5">
    <source>
        <dbReference type="Proteomes" id="UP000321617"/>
    </source>
</evidence>
<dbReference type="Pfam" id="PF17933">
    <property type="entry name" value="TetR_C_25"/>
    <property type="match status" value="1"/>
</dbReference>
<dbReference type="GO" id="GO:0003700">
    <property type="term" value="F:DNA-binding transcription factor activity"/>
    <property type="evidence" value="ECO:0007669"/>
    <property type="project" value="TreeGrafter"/>
</dbReference>
<dbReference type="PANTHER" id="PTHR30055">
    <property type="entry name" value="HTH-TYPE TRANSCRIPTIONAL REGULATOR RUTR"/>
    <property type="match status" value="1"/>
</dbReference>
<dbReference type="InterPro" id="IPR041484">
    <property type="entry name" value="TetR_C_25"/>
</dbReference>
<dbReference type="EMBL" id="VLLL01000006">
    <property type="protein sequence ID" value="TWJ12667.1"/>
    <property type="molecule type" value="Genomic_DNA"/>
</dbReference>
<dbReference type="InterPro" id="IPR009057">
    <property type="entry name" value="Homeodomain-like_sf"/>
</dbReference>
<dbReference type="InterPro" id="IPR050109">
    <property type="entry name" value="HTH-type_TetR-like_transc_reg"/>
</dbReference>
<dbReference type="PRINTS" id="PR00455">
    <property type="entry name" value="HTHTETR"/>
</dbReference>
<evidence type="ECO:0000256" key="2">
    <source>
        <dbReference type="PROSITE-ProRule" id="PRU00335"/>
    </source>
</evidence>
<dbReference type="PANTHER" id="PTHR30055:SF146">
    <property type="entry name" value="HTH-TYPE TRANSCRIPTIONAL DUAL REGULATOR CECR"/>
    <property type="match status" value="1"/>
</dbReference>
<dbReference type="Pfam" id="PF00440">
    <property type="entry name" value="TetR_N"/>
    <property type="match status" value="1"/>
</dbReference>
<name>A0A562V4C6_9ACTN</name>
<feature type="domain" description="HTH tetR-type" evidence="3">
    <location>
        <begin position="14"/>
        <end position="74"/>
    </location>
</feature>
<dbReference type="Proteomes" id="UP000321617">
    <property type="component" value="Unassembled WGS sequence"/>
</dbReference>
<dbReference type="AlphaFoldDB" id="A0A562V4C6"/>
<keyword evidence="5" id="KW-1185">Reference proteome</keyword>
<dbReference type="GO" id="GO:0000976">
    <property type="term" value="F:transcription cis-regulatory region binding"/>
    <property type="evidence" value="ECO:0007669"/>
    <property type="project" value="TreeGrafter"/>
</dbReference>